<proteinExistence type="predicted"/>
<dbReference type="STRING" id="6313.A0A0K0D9H7"/>
<dbReference type="WBParaSite" id="ACAC_0000678001-mRNA-1">
    <property type="protein sequence ID" value="ACAC_0000678001-mRNA-1"/>
    <property type="gene ID" value="ACAC_0000678001"/>
</dbReference>
<accession>A0A0K0D9H7</accession>
<reference evidence="1" key="1">
    <citation type="submission" date="2012-09" db="EMBL/GenBank/DDBJ databases">
        <authorList>
            <person name="Martin A.A."/>
        </authorList>
    </citation>
    <scope>NUCLEOTIDE SEQUENCE</scope>
</reference>
<reference evidence="2" key="2">
    <citation type="submission" date="2017-02" db="UniProtKB">
        <authorList>
            <consortium name="WormBaseParasite"/>
        </authorList>
    </citation>
    <scope>IDENTIFICATION</scope>
</reference>
<evidence type="ECO:0000313" key="2">
    <source>
        <dbReference type="WBParaSite" id="ACAC_0000678001-mRNA-1"/>
    </source>
</evidence>
<organism evidence="1 2">
    <name type="scientific">Angiostrongylus cantonensis</name>
    <name type="common">Rat lungworm</name>
    <dbReference type="NCBI Taxonomy" id="6313"/>
    <lineage>
        <taxon>Eukaryota</taxon>
        <taxon>Metazoa</taxon>
        <taxon>Ecdysozoa</taxon>
        <taxon>Nematoda</taxon>
        <taxon>Chromadorea</taxon>
        <taxon>Rhabditida</taxon>
        <taxon>Rhabditina</taxon>
        <taxon>Rhabditomorpha</taxon>
        <taxon>Strongyloidea</taxon>
        <taxon>Metastrongylidae</taxon>
        <taxon>Angiostrongylus</taxon>
    </lineage>
</organism>
<dbReference type="AlphaFoldDB" id="A0A0K0D9H7"/>
<dbReference type="Proteomes" id="UP000035642">
    <property type="component" value="Unassembled WGS sequence"/>
</dbReference>
<protein>
    <submittedName>
        <fullName evidence="2">BHLH domain-containing protein</fullName>
    </submittedName>
</protein>
<sequence length="194" mass="21488">MVVWLGMGNCFSMKRKKSSVAEEHPTVSRWLASCDFASAPDIEEYSTGLSTGQVIVDSILAGDFLEGDCDGYITALENLESEDDPCDDVIGAEPSSSVGTQKTTESSTFIDENSIYETSDELVPNEPGLVPETACERNYDARPICPLPTPLRKNLISPRVNLETLVDRKGRVRRTERVKLYLDQIRQTAQHLKS</sequence>
<evidence type="ECO:0000313" key="1">
    <source>
        <dbReference type="Proteomes" id="UP000035642"/>
    </source>
</evidence>
<name>A0A0K0D9H7_ANGCA</name>
<keyword evidence="1" id="KW-1185">Reference proteome</keyword>